<evidence type="ECO:0000313" key="3">
    <source>
        <dbReference type="Proteomes" id="UP001165648"/>
    </source>
</evidence>
<name>A0ABT3W636_9PROT</name>
<dbReference type="EMBL" id="JANIDW010000002">
    <property type="protein sequence ID" value="MCX5614525.1"/>
    <property type="molecule type" value="Genomic_DNA"/>
</dbReference>
<feature type="transmembrane region" description="Helical" evidence="1">
    <location>
        <begin position="169"/>
        <end position="188"/>
    </location>
</feature>
<sequence length="312" mass="36233">MSAKSGRPPLHLPRLTHNQPPKELFVPFFPFSRKASSRHYPAFPQNMFDTVFEHILLDDVPHPTTPLPKDVLPLCTAQEVTEGYNLCWQLLEDGVDRKAFRRLILKIAFSGQADEEERLAFKYERAKFKHMRFACANFTRKHRYPLLLHIVTIIMGDMQDAFKNHQRRATLILGLILWVALSPAYYWLIAAPLTSWREDSAAGIQAYQKRENARLAKMVAKLEATTGHEFHVVRKIISRRVAFNDTLRTIRPSHELNQLSEYLATINGMMGDLHDHLIEKKLDGTQNYKRDRFQSPQEIPQRIRAFLSHSPQ</sequence>
<evidence type="ECO:0000256" key="1">
    <source>
        <dbReference type="SAM" id="Phobius"/>
    </source>
</evidence>
<gene>
    <name evidence="2" type="ORF">NQF64_04615</name>
</gene>
<keyword evidence="1" id="KW-0472">Membrane</keyword>
<dbReference type="Proteomes" id="UP001165648">
    <property type="component" value="Unassembled WGS sequence"/>
</dbReference>
<reference evidence="2 3" key="1">
    <citation type="submission" date="2022-07" db="EMBL/GenBank/DDBJ databases">
        <title>Bombella genomes.</title>
        <authorList>
            <person name="Harer L."/>
            <person name="Styblova S."/>
            <person name="Ehrmann M."/>
        </authorList>
    </citation>
    <scope>NUCLEOTIDE SEQUENCE [LARGE SCALE GENOMIC DNA]</scope>
    <source>
        <strain evidence="2 3">TMW 2.2558</strain>
    </source>
</reference>
<dbReference type="RefSeq" id="WP_266106638.1">
    <property type="nucleotide sequence ID" value="NZ_JANIDW010000002.1"/>
</dbReference>
<evidence type="ECO:0000313" key="2">
    <source>
        <dbReference type="EMBL" id="MCX5614525.1"/>
    </source>
</evidence>
<comment type="caution">
    <text evidence="2">The sequence shown here is derived from an EMBL/GenBank/DDBJ whole genome shotgun (WGS) entry which is preliminary data.</text>
</comment>
<keyword evidence="3" id="KW-1185">Reference proteome</keyword>
<keyword evidence="1" id="KW-0812">Transmembrane</keyword>
<organism evidence="2 3">
    <name type="scientific">Bombella saccharophila</name>
    <dbReference type="NCBI Taxonomy" id="2967338"/>
    <lineage>
        <taxon>Bacteria</taxon>
        <taxon>Pseudomonadati</taxon>
        <taxon>Pseudomonadota</taxon>
        <taxon>Alphaproteobacteria</taxon>
        <taxon>Acetobacterales</taxon>
        <taxon>Acetobacteraceae</taxon>
        <taxon>Bombella</taxon>
    </lineage>
</organism>
<keyword evidence="1" id="KW-1133">Transmembrane helix</keyword>
<proteinExistence type="predicted"/>
<protein>
    <submittedName>
        <fullName evidence="2">Uncharacterized protein</fullName>
    </submittedName>
</protein>
<accession>A0ABT3W636</accession>